<dbReference type="GO" id="GO:0008541">
    <property type="term" value="C:proteasome regulatory particle, lid subcomplex"/>
    <property type="evidence" value="ECO:0007669"/>
    <property type="project" value="UniProtKB-UniRule"/>
</dbReference>
<sequence>MSTDTAAAQAQNKIDSTKKKNEEVNKKSLEEDDEFEDFPIDTWANGETIKSNTVTQTNIWEENWDDVEVDDDFTNELKAELDRYKRENEQKAT</sequence>
<dbReference type="PANTHER" id="PTHR16771">
    <property type="entry name" value="26 PROTEASOME COMPLEX SUBUNIT DSS1"/>
    <property type="match status" value="1"/>
</dbReference>
<dbReference type="Pfam" id="PF05160">
    <property type="entry name" value="DSS1_SEM1"/>
    <property type="match status" value="1"/>
</dbReference>
<dbReference type="SMART" id="SM01385">
    <property type="entry name" value="DSS1_SEM1"/>
    <property type="match status" value="1"/>
</dbReference>
<dbReference type="AlphaFoldDB" id="A0A6C1E416"/>
<accession>A0A6C1E416</accession>
<dbReference type="Proteomes" id="UP000501346">
    <property type="component" value="Chromosome SeII-SeIV"/>
</dbReference>
<evidence type="ECO:0000313" key="5">
    <source>
        <dbReference type="Proteomes" id="UP000501346"/>
    </source>
</evidence>
<keyword evidence="5" id="KW-1185">Reference proteome</keyword>
<dbReference type="GO" id="GO:0000724">
    <property type="term" value="P:double-strand break repair via homologous recombination"/>
    <property type="evidence" value="ECO:0007669"/>
    <property type="project" value="TreeGrafter"/>
</dbReference>
<evidence type="ECO:0000256" key="2">
    <source>
        <dbReference type="RuleBase" id="RU369057"/>
    </source>
</evidence>
<reference evidence="4 5" key="1">
    <citation type="journal article" date="2019" name="BMC Genomics">
        <title>Chromosome level assembly and comparative genome analysis confirm lager-brewing yeasts originated from a single hybridization.</title>
        <authorList>
            <person name="Salazar A.N."/>
            <person name="Gorter de Vries A.R."/>
            <person name="van den Broek M."/>
            <person name="Brouwers N."/>
            <person name="de la Torre Cortes P."/>
            <person name="Kuijpers N.G.A."/>
            <person name="Daran J.G."/>
            <person name="Abeel T."/>
        </authorList>
    </citation>
    <scope>NUCLEOTIDE SEQUENCE [LARGE SCALE GENOMIC DNA]</scope>
    <source>
        <strain evidence="4 5">CBS 1483</strain>
    </source>
</reference>
<proteinExistence type="inferred from homology"/>
<feature type="compositionally biased region" description="Polar residues" evidence="3">
    <location>
        <begin position="1"/>
        <end position="14"/>
    </location>
</feature>
<name>A0A6C1E416_SACPS</name>
<dbReference type="CDD" id="cd13768">
    <property type="entry name" value="DSS1_Sem1"/>
    <property type="match status" value="1"/>
</dbReference>
<protein>
    <recommendedName>
        <fullName evidence="2">26S proteasome complex subunit SEM1</fullName>
    </recommendedName>
</protein>
<evidence type="ECO:0000256" key="3">
    <source>
        <dbReference type="SAM" id="MobiDB-lite"/>
    </source>
</evidence>
<feature type="compositionally biased region" description="Acidic residues" evidence="3">
    <location>
        <begin position="30"/>
        <end position="39"/>
    </location>
</feature>
<dbReference type="Gene3D" id="6.10.250.1210">
    <property type="match status" value="1"/>
</dbReference>
<evidence type="ECO:0000256" key="1">
    <source>
        <dbReference type="ARBA" id="ARBA00034491"/>
    </source>
</evidence>
<dbReference type="EMBL" id="CP048999">
    <property type="protein sequence ID" value="QID83680.1"/>
    <property type="molecule type" value="Genomic_DNA"/>
</dbReference>
<evidence type="ECO:0000313" key="4">
    <source>
        <dbReference type="EMBL" id="QID83680.1"/>
    </source>
</evidence>
<dbReference type="GO" id="GO:0006406">
    <property type="term" value="P:mRNA export from nucleus"/>
    <property type="evidence" value="ECO:0007669"/>
    <property type="project" value="UniProtKB-UniRule"/>
</dbReference>
<feature type="compositionally biased region" description="Basic and acidic residues" evidence="3">
    <location>
        <begin position="15"/>
        <end position="29"/>
    </location>
</feature>
<gene>
    <name evidence="4" type="primary">SEM1_2</name>
    <name evidence="4" type="ORF">GRS66_006155</name>
</gene>
<keyword evidence="2" id="KW-0539">Nucleus</keyword>
<dbReference type="GO" id="GO:0043248">
    <property type="term" value="P:proteasome assembly"/>
    <property type="evidence" value="ECO:0007669"/>
    <property type="project" value="UniProtKB-UniRule"/>
</dbReference>
<comment type="function">
    <text evidence="2">Component of the 26S proteasome, a multiprotein complex involved in the ATP-dependent degradation of ubiquitinated proteins.</text>
</comment>
<dbReference type="PANTHER" id="PTHR16771:SF0">
    <property type="entry name" value="26S PROTEASOME COMPLEX SUBUNIT SEM1"/>
    <property type="match status" value="1"/>
</dbReference>
<dbReference type="GO" id="GO:0005634">
    <property type="term" value="C:nucleus"/>
    <property type="evidence" value="ECO:0007669"/>
    <property type="project" value="UniProtKB-SubCell"/>
</dbReference>
<organism evidence="4 5">
    <name type="scientific">Saccharomyces pastorianus</name>
    <name type="common">Lager yeast</name>
    <name type="synonym">Saccharomyces cerevisiae x Saccharomyces eubayanus</name>
    <dbReference type="NCBI Taxonomy" id="27292"/>
    <lineage>
        <taxon>Eukaryota</taxon>
        <taxon>Fungi</taxon>
        <taxon>Dikarya</taxon>
        <taxon>Ascomycota</taxon>
        <taxon>Saccharomycotina</taxon>
        <taxon>Saccharomycetes</taxon>
        <taxon>Saccharomycetales</taxon>
        <taxon>Saccharomycetaceae</taxon>
        <taxon>Saccharomyces</taxon>
    </lineage>
</organism>
<comment type="subcellular location">
    <subcellularLocation>
        <location evidence="2">Nucleus</location>
    </subcellularLocation>
</comment>
<feature type="region of interest" description="Disordered" evidence="3">
    <location>
        <begin position="1"/>
        <end position="39"/>
    </location>
</feature>
<comment type="similarity">
    <text evidence="1 2">Belongs to the DSS1/SEM1 family.</text>
</comment>
<dbReference type="InterPro" id="IPR007834">
    <property type="entry name" value="DSS1_SEM1"/>
</dbReference>
<keyword evidence="2 4" id="KW-0647">Proteasome</keyword>